<dbReference type="InterPro" id="IPR015265">
    <property type="entry name" value="PuR_N"/>
</dbReference>
<dbReference type="PANTHER" id="PTHR43864">
    <property type="entry name" value="HYPOXANTHINE/GUANINE PHOSPHORIBOSYLTRANSFERASE"/>
    <property type="match status" value="1"/>
</dbReference>
<keyword evidence="9" id="KW-1185">Reference proteome</keyword>
<dbReference type="CDD" id="cd06223">
    <property type="entry name" value="PRTases_typeI"/>
    <property type="match status" value="1"/>
</dbReference>
<evidence type="ECO:0000256" key="4">
    <source>
        <dbReference type="ARBA" id="ARBA00023163"/>
    </source>
</evidence>
<gene>
    <name evidence="8" type="ORF">AFK71_05130</name>
</gene>
<dbReference type="GO" id="GO:0045982">
    <property type="term" value="P:negative regulation of purine nucleobase metabolic process"/>
    <property type="evidence" value="ECO:0007669"/>
    <property type="project" value="InterPro"/>
</dbReference>
<dbReference type="GeneID" id="66868842"/>
<dbReference type="AlphaFoldDB" id="A0A0L0QR63"/>
<dbReference type="OrthoDB" id="4213751at2"/>
<dbReference type="GO" id="GO:0003677">
    <property type="term" value="F:DNA binding"/>
    <property type="evidence" value="ECO:0007669"/>
    <property type="project" value="UniProtKB-KW"/>
</dbReference>
<dbReference type="PATRIC" id="fig|1473.5.peg.4005"/>
<accession>A0A0L0QR63</accession>
<dbReference type="InterPro" id="IPR029057">
    <property type="entry name" value="PRTase-like"/>
</dbReference>
<keyword evidence="4" id="KW-0804">Transcription</keyword>
<dbReference type="Gene3D" id="1.10.10.10">
    <property type="entry name" value="Winged helix-like DNA-binding domain superfamily/Winged helix DNA-binding domain"/>
    <property type="match status" value="1"/>
</dbReference>
<keyword evidence="3" id="KW-0238">DNA-binding</keyword>
<reference evidence="9" key="1">
    <citation type="submission" date="2015-07" db="EMBL/GenBank/DDBJ databases">
        <title>Fjat-10053 dsm26.</title>
        <authorList>
            <person name="Liu B."/>
            <person name="Wang J."/>
            <person name="Zhu Y."/>
            <person name="Liu G."/>
            <person name="Chen Q."/>
            <person name="Chen Z."/>
            <person name="Lan J."/>
            <person name="Che J."/>
            <person name="Ge C."/>
            <person name="Shi H."/>
            <person name="Pan Z."/>
            <person name="Liu X."/>
        </authorList>
    </citation>
    <scope>NUCLEOTIDE SEQUENCE [LARGE SCALE GENOMIC DNA]</scope>
    <source>
        <strain evidence="9">DSM 26</strain>
    </source>
</reference>
<evidence type="ECO:0000256" key="1">
    <source>
        <dbReference type="ARBA" id="ARBA00011738"/>
    </source>
</evidence>
<dbReference type="Gene3D" id="3.40.50.2020">
    <property type="match status" value="1"/>
</dbReference>
<dbReference type="InterPro" id="IPR036388">
    <property type="entry name" value="WH-like_DNA-bd_sf"/>
</dbReference>
<comment type="subunit">
    <text evidence="1">Homodimer.</text>
</comment>
<dbReference type="Proteomes" id="UP000036780">
    <property type="component" value="Unassembled WGS sequence"/>
</dbReference>
<evidence type="ECO:0000259" key="6">
    <source>
        <dbReference type="Pfam" id="PF00156"/>
    </source>
</evidence>
<evidence type="ECO:0000256" key="2">
    <source>
        <dbReference type="ARBA" id="ARBA00023015"/>
    </source>
</evidence>
<dbReference type="NCBIfam" id="TIGR01743">
    <property type="entry name" value="purR_Bsub"/>
    <property type="match status" value="1"/>
</dbReference>
<feature type="domain" description="Phosphoribosyltransferase" evidence="6">
    <location>
        <begin position="109"/>
        <end position="263"/>
    </location>
</feature>
<proteinExistence type="inferred from homology"/>
<dbReference type="SUPFAM" id="SSF53271">
    <property type="entry name" value="PRTase-like"/>
    <property type="match status" value="1"/>
</dbReference>
<evidence type="ECO:0000256" key="3">
    <source>
        <dbReference type="ARBA" id="ARBA00023125"/>
    </source>
</evidence>
<dbReference type="Pfam" id="PF00156">
    <property type="entry name" value="Pribosyltran"/>
    <property type="match status" value="1"/>
</dbReference>
<dbReference type="SUPFAM" id="SSF46785">
    <property type="entry name" value="Winged helix' DNA-binding domain"/>
    <property type="match status" value="1"/>
</dbReference>
<dbReference type="GO" id="GO:0045892">
    <property type="term" value="P:negative regulation of DNA-templated transcription"/>
    <property type="evidence" value="ECO:0007669"/>
    <property type="project" value="InterPro"/>
</dbReference>
<evidence type="ECO:0000313" key="8">
    <source>
        <dbReference type="EMBL" id="KNE21079.1"/>
    </source>
</evidence>
<comment type="caution">
    <text evidence="8">The sequence shown here is derived from an EMBL/GenBank/DDBJ whole genome shotgun (WGS) entry which is preliminary data.</text>
</comment>
<dbReference type="RefSeq" id="WP_050350490.1">
    <property type="nucleotide sequence ID" value="NZ_BOSN01000007.1"/>
</dbReference>
<evidence type="ECO:0000256" key="5">
    <source>
        <dbReference type="ARBA" id="ARBA00049656"/>
    </source>
</evidence>
<organism evidence="8 9">
    <name type="scientific">Virgibacillus pantothenticus</name>
    <dbReference type="NCBI Taxonomy" id="1473"/>
    <lineage>
        <taxon>Bacteria</taxon>
        <taxon>Bacillati</taxon>
        <taxon>Bacillota</taxon>
        <taxon>Bacilli</taxon>
        <taxon>Bacillales</taxon>
        <taxon>Bacillaceae</taxon>
        <taxon>Virgibacillus</taxon>
    </lineage>
</organism>
<protein>
    <submittedName>
        <fullName evidence="8">Purine operon repressor</fullName>
    </submittedName>
</protein>
<keyword evidence="2" id="KW-0805">Transcription regulation</keyword>
<dbReference type="InterPro" id="IPR010078">
    <property type="entry name" value="PurR_Bsub"/>
</dbReference>
<dbReference type="EMBL" id="LGTO01000005">
    <property type="protein sequence ID" value="KNE21079.1"/>
    <property type="molecule type" value="Genomic_DNA"/>
</dbReference>
<comment type="similarity">
    <text evidence="5">Belongs to the purine/pyrimidine phosphoribosyltransferase family. PurR subfamily.</text>
</comment>
<name>A0A0L0QR63_VIRPA</name>
<dbReference type="Pfam" id="PF09182">
    <property type="entry name" value="PuR_N"/>
    <property type="match status" value="1"/>
</dbReference>
<feature type="domain" description="Bacterial purine repressor N-terminal" evidence="7">
    <location>
        <begin position="2"/>
        <end position="71"/>
    </location>
</feature>
<dbReference type="InterPro" id="IPR000836">
    <property type="entry name" value="PRTase_dom"/>
</dbReference>
<dbReference type="InterPro" id="IPR050118">
    <property type="entry name" value="Pur/Pyrimidine_PRTase"/>
</dbReference>
<sequence>MKRSNRLVALTNFFLENPRTHTQFPYFVSQLDTTKASVSEDMDIIDAVFRSEGIGYLQRTTGAGGGVKYIPARVHEKNKLFVEELRRKLEDPARILPGGYLYMSDLLGDPKTVREIGRVFASAFSEMDIDVVVTVATKGIPLAYAVASFLNVPVVIVRRDPKVTEGSSVSINYVSGSSRKIQTMVLPKRSLSEGAKVCIIDDFMKAGGTITGMINLLEEFHATVQAIGVLAEADDEEEERVIDDYTSLIKISNVDMKKKYIDVHVGNLMQ</sequence>
<dbReference type="InterPro" id="IPR036390">
    <property type="entry name" value="WH_DNA-bd_sf"/>
</dbReference>
<dbReference type="PANTHER" id="PTHR43864:SF2">
    <property type="entry name" value="PUR OPERON REPRESSOR"/>
    <property type="match status" value="1"/>
</dbReference>
<evidence type="ECO:0000259" key="7">
    <source>
        <dbReference type="Pfam" id="PF09182"/>
    </source>
</evidence>
<evidence type="ECO:0000313" key="9">
    <source>
        <dbReference type="Proteomes" id="UP000036780"/>
    </source>
</evidence>